<keyword evidence="11" id="KW-1185">Reference proteome</keyword>
<dbReference type="InterPro" id="IPR036404">
    <property type="entry name" value="Jacalin-like_lectin_dom_sf"/>
</dbReference>
<evidence type="ECO:0000313" key="10">
    <source>
        <dbReference type="EMBL" id="MXQ80805.1"/>
    </source>
</evidence>
<evidence type="ECO:0008006" key="12">
    <source>
        <dbReference type="Google" id="ProtNLM"/>
    </source>
</evidence>
<keyword evidence="3" id="KW-0378">Hydrolase</keyword>
<keyword evidence="4" id="KW-0720">Serine protease</keyword>
<reference evidence="10" key="1">
    <citation type="submission" date="2019-10" db="EMBL/GenBank/DDBJ databases">
        <title>The sequence and de novo assembly of the wild yak genome.</title>
        <authorList>
            <person name="Liu Y."/>
        </authorList>
    </citation>
    <scope>NUCLEOTIDE SEQUENCE [LARGE SCALE GENOMIC DNA]</scope>
    <source>
        <strain evidence="10">WY2019</strain>
    </source>
</reference>
<dbReference type="SUPFAM" id="SSF51101">
    <property type="entry name" value="Mannose-binding lectins"/>
    <property type="match status" value="1"/>
</dbReference>
<dbReference type="SUPFAM" id="SSF50494">
    <property type="entry name" value="Trypsin-like serine proteases"/>
    <property type="match status" value="1"/>
</dbReference>
<comment type="caution">
    <text evidence="10">The sequence shown here is derived from an EMBL/GenBank/DDBJ whole genome shotgun (WGS) entry which is preliminary data.</text>
</comment>
<organism evidence="10 11">
    <name type="scientific">Bos mutus</name>
    <name type="common">wild yak</name>
    <dbReference type="NCBI Taxonomy" id="72004"/>
    <lineage>
        <taxon>Eukaryota</taxon>
        <taxon>Metazoa</taxon>
        <taxon>Chordata</taxon>
        <taxon>Craniata</taxon>
        <taxon>Vertebrata</taxon>
        <taxon>Euteleostomi</taxon>
        <taxon>Mammalia</taxon>
        <taxon>Eutheria</taxon>
        <taxon>Laurasiatheria</taxon>
        <taxon>Artiodactyla</taxon>
        <taxon>Ruminantia</taxon>
        <taxon>Pecora</taxon>
        <taxon>Bovidae</taxon>
        <taxon>Bovinae</taxon>
        <taxon>Bos</taxon>
    </lineage>
</organism>
<protein>
    <recommendedName>
        <fullName evidence="12">Peptidase S1 domain-containing protein</fullName>
    </recommendedName>
</protein>
<proteinExistence type="predicted"/>
<dbReference type="InterPro" id="IPR009003">
    <property type="entry name" value="Peptidase_S1_PA"/>
</dbReference>
<dbReference type="SMART" id="SM00020">
    <property type="entry name" value="Tryp_SPc"/>
    <property type="match status" value="1"/>
</dbReference>
<gene>
    <name evidence="10" type="ORF">E5288_WYG009130</name>
</gene>
<dbReference type="Pfam" id="PF01419">
    <property type="entry name" value="Jacalin"/>
    <property type="match status" value="1"/>
</dbReference>
<feature type="chain" id="PRO_5025672290" description="Peptidase S1 domain-containing protein" evidence="7">
    <location>
        <begin position="23"/>
        <end position="717"/>
    </location>
</feature>
<dbReference type="PANTHER" id="PTHR24252:SF17">
    <property type="entry name" value="SUPPRESSOR OF TUMORIGENICITY 14 PROTEIN HOMOLOG-RELATED"/>
    <property type="match status" value="1"/>
</dbReference>
<evidence type="ECO:0000256" key="6">
    <source>
        <dbReference type="SAM" id="MobiDB-lite"/>
    </source>
</evidence>
<dbReference type="AlphaFoldDB" id="A0A6B0QTE5"/>
<evidence type="ECO:0000256" key="7">
    <source>
        <dbReference type="SAM" id="SignalP"/>
    </source>
</evidence>
<evidence type="ECO:0000256" key="5">
    <source>
        <dbReference type="ARBA" id="ARBA00023157"/>
    </source>
</evidence>
<keyword evidence="5" id="KW-1015">Disulfide bond</keyword>
<dbReference type="PRINTS" id="PR00722">
    <property type="entry name" value="CHYMOTRYPSIN"/>
</dbReference>
<evidence type="ECO:0000256" key="1">
    <source>
        <dbReference type="ARBA" id="ARBA00022670"/>
    </source>
</evidence>
<dbReference type="InterPro" id="IPR018114">
    <property type="entry name" value="TRYPSIN_HIS"/>
</dbReference>
<evidence type="ECO:0000313" key="11">
    <source>
        <dbReference type="Proteomes" id="UP000322234"/>
    </source>
</evidence>
<dbReference type="InterPro" id="IPR001314">
    <property type="entry name" value="Peptidase_S1A"/>
</dbReference>
<dbReference type="GO" id="GO:0004252">
    <property type="term" value="F:serine-type endopeptidase activity"/>
    <property type="evidence" value="ECO:0007669"/>
    <property type="project" value="InterPro"/>
</dbReference>
<dbReference type="Pfam" id="PF00089">
    <property type="entry name" value="Trypsin"/>
    <property type="match status" value="1"/>
</dbReference>
<dbReference type="PROSITE" id="PS50240">
    <property type="entry name" value="TRYPSIN_DOM"/>
    <property type="match status" value="1"/>
</dbReference>
<dbReference type="PROSITE" id="PS00134">
    <property type="entry name" value="TRYPSIN_HIS"/>
    <property type="match status" value="1"/>
</dbReference>
<accession>A0A6B0QTE5</accession>
<dbReference type="InterPro" id="IPR043504">
    <property type="entry name" value="Peptidase_S1_PA_chymotrypsin"/>
</dbReference>
<dbReference type="InterPro" id="IPR001229">
    <property type="entry name" value="Jacalin-like_lectin_dom"/>
</dbReference>
<dbReference type="SMART" id="SM00915">
    <property type="entry name" value="Jacalin"/>
    <property type="match status" value="1"/>
</dbReference>
<feature type="domain" description="Peptidase S1" evidence="8">
    <location>
        <begin position="45"/>
        <end position="325"/>
    </location>
</feature>
<sequence>MRPQGAALLLAQLLVRIEIAEQAAQPGVRLSIPGPCGQRVIPTRIVGGKDATIGHWPWQGSLRLWGYHFCGASLLNRRWALSAAHCFENNRNPFHWSVQFGELSAAPSIWNLQAYYNRYNVDQIFLSPHYLGAPVYDIALLKLSSSVTYTKYIQPICVMASISEFENRSDCWVTGWGDIEEELSLPSPYTLQEVQVGIINTTMCNHLFSMPDFRIDIWGDMICAGEPQGGKDSCFKEKQAAASHHAILTRLNRFWNSPALLSHASILAVVPNVYSMECYFPRLGKLEELARVLSGAAHDAPTLDKCSANGENRSAEPDFLANQMGFMFVRFLSHEKVLSTLPQVKNVSHLKKNNHFYFVKLVQPYFKNGSGTKKNRREIEKCLKFHHLEKSVWKDKFKDRKMEGKISSSCTCRGPRPPASPPPQKDPGPREGFSAPCSWLALPFPRGIMGLEASGGVCGALEHIREPPHWMALGIPPEDPPTSSFLLPADPLTPSSWRGAHMAQEGIKGPVADIQVPKDRLRRPGKAPPPPCLGPRGQGRPLSEIVGLCYSPQEPLNLQPEAMLLWLTLAFLWSPTCWAQQKYGPGGGTYFSTSRDFQNDITGIRVFIGPLGLIKSIQVRFGSSWSEKYGAPGGSPQEFLLQPGEYIIRVDGSYKLFLRHLVIYTSYERKALFGENSGKSFSAFPDGSDKVLTGVFGQHKLLGISSIGFDWDYPIIQ</sequence>
<dbReference type="Proteomes" id="UP000322234">
    <property type="component" value="Unassembled WGS sequence"/>
</dbReference>
<dbReference type="PROSITE" id="PS51752">
    <property type="entry name" value="JACALIN_LECTIN"/>
    <property type="match status" value="1"/>
</dbReference>
<dbReference type="PANTHER" id="PTHR24252">
    <property type="entry name" value="ACROSIN-RELATED"/>
    <property type="match status" value="1"/>
</dbReference>
<dbReference type="Gene3D" id="2.40.10.10">
    <property type="entry name" value="Trypsin-like serine proteases"/>
    <property type="match status" value="1"/>
</dbReference>
<dbReference type="Gene3D" id="2.100.10.30">
    <property type="entry name" value="Jacalin-like lectin domain"/>
    <property type="match status" value="1"/>
</dbReference>
<evidence type="ECO:0000259" key="8">
    <source>
        <dbReference type="PROSITE" id="PS50240"/>
    </source>
</evidence>
<evidence type="ECO:0000259" key="9">
    <source>
        <dbReference type="PROSITE" id="PS51752"/>
    </source>
</evidence>
<feature type="signal peptide" evidence="7">
    <location>
        <begin position="1"/>
        <end position="22"/>
    </location>
</feature>
<feature type="domain" description="Jacalin-type lectin" evidence="9">
    <location>
        <begin position="577"/>
        <end position="713"/>
    </location>
</feature>
<evidence type="ECO:0000256" key="3">
    <source>
        <dbReference type="ARBA" id="ARBA00022801"/>
    </source>
</evidence>
<dbReference type="CDD" id="cd00190">
    <property type="entry name" value="Tryp_SPc"/>
    <property type="match status" value="1"/>
</dbReference>
<dbReference type="FunFam" id="2.100.10.30:FF:000004">
    <property type="entry name" value="Zymogen granule protein 16B"/>
    <property type="match status" value="1"/>
</dbReference>
<dbReference type="EMBL" id="VBQZ03000005">
    <property type="protein sequence ID" value="MXQ80805.1"/>
    <property type="molecule type" value="Genomic_DNA"/>
</dbReference>
<dbReference type="GO" id="GO:0006508">
    <property type="term" value="P:proteolysis"/>
    <property type="evidence" value="ECO:0007669"/>
    <property type="project" value="UniProtKB-KW"/>
</dbReference>
<keyword evidence="1" id="KW-0645">Protease</keyword>
<feature type="compositionally biased region" description="Pro residues" evidence="6">
    <location>
        <begin position="415"/>
        <end position="426"/>
    </location>
</feature>
<evidence type="ECO:0000256" key="4">
    <source>
        <dbReference type="ARBA" id="ARBA00022825"/>
    </source>
</evidence>
<feature type="region of interest" description="Disordered" evidence="6">
    <location>
        <begin position="406"/>
        <end position="432"/>
    </location>
</feature>
<dbReference type="FunFam" id="2.40.10.10:FF:000024">
    <property type="entry name" value="Serine protease 53"/>
    <property type="match status" value="1"/>
</dbReference>
<evidence type="ECO:0000256" key="2">
    <source>
        <dbReference type="ARBA" id="ARBA00022729"/>
    </source>
</evidence>
<name>A0A6B0QTE5_9CETA</name>
<keyword evidence="2 7" id="KW-0732">Signal</keyword>
<dbReference type="CDD" id="cd09611">
    <property type="entry name" value="Jacalin_ZG16_like"/>
    <property type="match status" value="1"/>
</dbReference>
<dbReference type="InterPro" id="IPR001254">
    <property type="entry name" value="Trypsin_dom"/>
</dbReference>